<dbReference type="SUPFAM" id="SSF52091">
    <property type="entry name" value="SpoIIaa-like"/>
    <property type="match status" value="1"/>
</dbReference>
<dbReference type="InterPro" id="IPR058548">
    <property type="entry name" value="MlaB-like_STAS"/>
</dbReference>
<dbReference type="PANTHER" id="PTHR35849">
    <property type="entry name" value="BLR2341 PROTEIN"/>
    <property type="match status" value="1"/>
</dbReference>
<evidence type="ECO:0000313" key="2">
    <source>
        <dbReference type="EMBL" id="NMG04379.1"/>
    </source>
</evidence>
<dbReference type="AlphaFoldDB" id="A0A972FCT5"/>
<dbReference type="Gene3D" id="3.30.750.24">
    <property type="entry name" value="STAS domain"/>
    <property type="match status" value="1"/>
</dbReference>
<dbReference type="PANTHER" id="PTHR35849:SF2">
    <property type="entry name" value="BLR2341 PROTEIN"/>
    <property type="match status" value="1"/>
</dbReference>
<dbReference type="InterPro" id="IPR052746">
    <property type="entry name" value="MlaB_ABC_Transporter"/>
</dbReference>
<dbReference type="InterPro" id="IPR036513">
    <property type="entry name" value="STAS_dom_sf"/>
</dbReference>
<evidence type="ECO:0000259" key="1">
    <source>
        <dbReference type="PROSITE" id="PS50801"/>
    </source>
</evidence>
<dbReference type="CDD" id="cd07043">
    <property type="entry name" value="STAS_anti-anti-sigma_factors"/>
    <property type="match status" value="1"/>
</dbReference>
<evidence type="ECO:0000313" key="3">
    <source>
        <dbReference type="Proteomes" id="UP000599523"/>
    </source>
</evidence>
<dbReference type="PROSITE" id="PS50801">
    <property type="entry name" value="STAS"/>
    <property type="match status" value="1"/>
</dbReference>
<dbReference type="RefSeq" id="WP_168989051.1">
    <property type="nucleotide sequence ID" value="NZ_CAWPHM010000017.1"/>
</dbReference>
<feature type="domain" description="STAS" evidence="1">
    <location>
        <begin position="13"/>
        <end position="102"/>
    </location>
</feature>
<sequence length="102" mass="10927">MELKNESGRLCPEGELTIYSAAECKDALLAALEESDGLEIDLGSVTEIDTAGVQLLILLKSEAKRAGKTLTLSRHSAAVIDLTELFNLAGWFGDPLVIPAER</sequence>
<protein>
    <submittedName>
        <fullName evidence="2">STAS domain-containing protein</fullName>
    </submittedName>
</protein>
<dbReference type="Proteomes" id="UP000599523">
    <property type="component" value="Unassembled WGS sequence"/>
</dbReference>
<proteinExistence type="predicted"/>
<comment type="caution">
    <text evidence="2">The sequence shown here is derived from an EMBL/GenBank/DDBJ whole genome shotgun (WGS) entry which is preliminary data.</text>
</comment>
<name>A0A972FCT5_9RHOO</name>
<dbReference type="InterPro" id="IPR002645">
    <property type="entry name" value="STAS_dom"/>
</dbReference>
<dbReference type="Pfam" id="PF13466">
    <property type="entry name" value="STAS_2"/>
    <property type="match status" value="1"/>
</dbReference>
<dbReference type="EMBL" id="WTVM01000115">
    <property type="protein sequence ID" value="NMG04379.1"/>
    <property type="molecule type" value="Genomic_DNA"/>
</dbReference>
<organism evidence="2 3">
    <name type="scientific">Azoarcus taiwanensis</name>
    <dbReference type="NCBI Taxonomy" id="666964"/>
    <lineage>
        <taxon>Bacteria</taxon>
        <taxon>Pseudomonadati</taxon>
        <taxon>Pseudomonadota</taxon>
        <taxon>Betaproteobacteria</taxon>
        <taxon>Rhodocyclales</taxon>
        <taxon>Zoogloeaceae</taxon>
        <taxon>Azoarcus</taxon>
    </lineage>
</organism>
<accession>A0A972FCT5</accession>
<keyword evidence="3" id="KW-1185">Reference proteome</keyword>
<reference evidence="2" key="1">
    <citation type="submission" date="2019-12" db="EMBL/GenBank/DDBJ databases">
        <title>Comparative genomics gives insights into the taxonomy of the Azoarcus-Aromatoleum group and reveals separate origins of nif in the plant-associated Azoarcus and non-plant-associated Aromatoleum sub-groups.</title>
        <authorList>
            <person name="Lafos M."/>
            <person name="Maluk M."/>
            <person name="Batista M."/>
            <person name="Junghare M."/>
            <person name="Carmona M."/>
            <person name="Faoro H."/>
            <person name="Cruz L.M."/>
            <person name="Battistoni F."/>
            <person name="De Souza E."/>
            <person name="Pedrosa F."/>
            <person name="Chen W.-M."/>
            <person name="Poole P.S."/>
            <person name="Dixon R.A."/>
            <person name="James E.K."/>
        </authorList>
    </citation>
    <scope>NUCLEOTIDE SEQUENCE</scope>
    <source>
        <strain evidence="2">NSC3</strain>
    </source>
</reference>
<gene>
    <name evidence="2" type="ORF">GPA21_15585</name>
</gene>